<evidence type="ECO:0000313" key="4">
    <source>
        <dbReference type="Proteomes" id="UP000198942"/>
    </source>
</evidence>
<dbReference type="EMBL" id="FOCL01000008">
    <property type="protein sequence ID" value="SEO43002.1"/>
    <property type="molecule type" value="Genomic_DNA"/>
</dbReference>
<gene>
    <name evidence="3" type="ORF">SAMN05192574_10864</name>
</gene>
<evidence type="ECO:0000313" key="3">
    <source>
        <dbReference type="EMBL" id="SEO43002.1"/>
    </source>
</evidence>
<accession>A0A1H8PM01</accession>
<sequence>MIKWFAYIVLLLIFATRISSANALTKNIDAHAYTGNKMPAIVSYTSLATDTTKTKKQQEDEKKKIKEIAKAKRQAKPATVDDDAVPPKPKPKRQRRPEGMERPPEIPRRNGN</sequence>
<dbReference type="AlphaFoldDB" id="A0A1H8PM01"/>
<keyword evidence="2" id="KW-0732">Signal</keyword>
<feature type="signal peptide" evidence="2">
    <location>
        <begin position="1"/>
        <end position="21"/>
    </location>
</feature>
<feature type="compositionally biased region" description="Basic and acidic residues" evidence="1">
    <location>
        <begin position="96"/>
        <end position="112"/>
    </location>
</feature>
<feature type="chain" id="PRO_5011599749" evidence="2">
    <location>
        <begin position="22"/>
        <end position="112"/>
    </location>
</feature>
<dbReference type="Proteomes" id="UP000198942">
    <property type="component" value="Unassembled WGS sequence"/>
</dbReference>
<dbReference type="STRING" id="551995.SAMN05192574_10864"/>
<evidence type="ECO:0000256" key="1">
    <source>
        <dbReference type="SAM" id="MobiDB-lite"/>
    </source>
</evidence>
<dbReference type="OrthoDB" id="800108at2"/>
<feature type="region of interest" description="Disordered" evidence="1">
    <location>
        <begin position="49"/>
        <end position="112"/>
    </location>
</feature>
<evidence type="ECO:0000256" key="2">
    <source>
        <dbReference type="SAM" id="SignalP"/>
    </source>
</evidence>
<dbReference type="RefSeq" id="WP_091215051.1">
    <property type="nucleotide sequence ID" value="NZ_FOCL01000008.1"/>
</dbReference>
<reference evidence="4" key="1">
    <citation type="submission" date="2016-10" db="EMBL/GenBank/DDBJ databases">
        <authorList>
            <person name="Varghese N."/>
            <person name="Submissions S."/>
        </authorList>
    </citation>
    <scope>NUCLEOTIDE SEQUENCE [LARGE SCALE GENOMIC DNA]</scope>
    <source>
        <strain evidence="4">Gh-48</strain>
    </source>
</reference>
<keyword evidence="4" id="KW-1185">Reference proteome</keyword>
<proteinExistence type="predicted"/>
<protein>
    <submittedName>
        <fullName evidence="3">Uncharacterized protein</fullName>
    </submittedName>
</protein>
<feature type="compositionally biased region" description="Basic and acidic residues" evidence="1">
    <location>
        <begin position="52"/>
        <end position="70"/>
    </location>
</feature>
<organism evidence="3 4">
    <name type="scientific">Mucilaginibacter gossypiicola</name>
    <dbReference type="NCBI Taxonomy" id="551995"/>
    <lineage>
        <taxon>Bacteria</taxon>
        <taxon>Pseudomonadati</taxon>
        <taxon>Bacteroidota</taxon>
        <taxon>Sphingobacteriia</taxon>
        <taxon>Sphingobacteriales</taxon>
        <taxon>Sphingobacteriaceae</taxon>
        <taxon>Mucilaginibacter</taxon>
    </lineage>
</organism>
<name>A0A1H8PM01_9SPHI</name>